<proteinExistence type="predicted"/>
<evidence type="ECO:0000313" key="4">
    <source>
        <dbReference type="Proteomes" id="UP000317835"/>
    </source>
</evidence>
<evidence type="ECO:0000256" key="1">
    <source>
        <dbReference type="SAM" id="MobiDB-lite"/>
    </source>
</evidence>
<feature type="region of interest" description="Disordered" evidence="1">
    <location>
        <begin position="44"/>
        <end position="78"/>
    </location>
</feature>
<dbReference type="PROSITE" id="PS51257">
    <property type="entry name" value="PROKAR_LIPOPROTEIN"/>
    <property type="match status" value="1"/>
</dbReference>
<feature type="compositionally biased region" description="Basic and acidic residues" evidence="1">
    <location>
        <begin position="44"/>
        <end position="56"/>
    </location>
</feature>
<evidence type="ECO:0000256" key="2">
    <source>
        <dbReference type="SAM" id="SignalP"/>
    </source>
</evidence>
<gene>
    <name evidence="3" type="ORF">ElP_57060</name>
</gene>
<protein>
    <recommendedName>
        <fullName evidence="5">Lipoprotein</fullName>
    </recommendedName>
</protein>
<dbReference type="AlphaFoldDB" id="A0A518HA85"/>
<evidence type="ECO:0008006" key="5">
    <source>
        <dbReference type="Google" id="ProtNLM"/>
    </source>
</evidence>
<dbReference type="EMBL" id="CP036426">
    <property type="protein sequence ID" value="QDV37760.1"/>
    <property type="molecule type" value="Genomic_DNA"/>
</dbReference>
<reference evidence="3 4" key="1">
    <citation type="submission" date="2019-02" db="EMBL/GenBank/DDBJ databases">
        <title>Deep-cultivation of Planctomycetes and their phenomic and genomic characterization uncovers novel biology.</title>
        <authorList>
            <person name="Wiegand S."/>
            <person name="Jogler M."/>
            <person name="Boedeker C."/>
            <person name="Pinto D."/>
            <person name="Vollmers J."/>
            <person name="Rivas-Marin E."/>
            <person name="Kohn T."/>
            <person name="Peeters S.H."/>
            <person name="Heuer A."/>
            <person name="Rast P."/>
            <person name="Oberbeckmann S."/>
            <person name="Bunk B."/>
            <person name="Jeske O."/>
            <person name="Meyerdierks A."/>
            <person name="Storesund J.E."/>
            <person name="Kallscheuer N."/>
            <person name="Luecker S."/>
            <person name="Lage O.M."/>
            <person name="Pohl T."/>
            <person name="Merkel B.J."/>
            <person name="Hornburger P."/>
            <person name="Mueller R.-W."/>
            <person name="Bruemmer F."/>
            <person name="Labrenz M."/>
            <person name="Spormann A.M."/>
            <person name="Op den Camp H."/>
            <person name="Overmann J."/>
            <person name="Amann R."/>
            <person name="Jetten M.S.M."/>
            <person name="Mascher T."/>
            <person name="Medema M.H."/>
            <person name="Devos D.P."/>
            <person name="Kaster A.-K."/>
            <person name="Ovreas L."/>
            <person name="Rohde M."/>
            <person name="Galperin M.Y."/>
            <person name="Jogler C."/>
        </authorList>
    </citation>
    <scope>NUCLEOTIDE SEQUENCE [LARGE SCALE GENOMIC DNA]</scope>
    <source>
        <strain evidence="3 4">ElP</strain>
    </source>
</reference>
<name>A0A518HA85_9BACT</name>
<accession>A0A518HA85</accession>
<feature type="signal peptide" evidence="2">
    <location>
        <begin position="1"/>
        <end position="22"/>
    </location>
</feature>
<organism evidence="3 4">
    <name type="scientific">Tautonia plasticadhaerens</name>
    <dbReference type="NCBI Taxonomy" id="2527974"/>
    <lineage>
        <taxon>Bacteria</taxon>
        <taxon>Pseudomonadati</taxon>
        <taxon>Planctomycetota</taxon>
        <taxon>Planctomycetia</taxon>
        <taxon>Isosphaerales</taxon>
        <taxon>Isosphaeraceae</taxon>
        <taxon>Tautonia</taxon>
    </lineage>
</organism>
<evidence type="ECO:0000313" key="3">
    <source>
        <dbReference type="EMBL" id="QDV37760.1"/>
    </source>
</evidence>
<dbReference type="KEGG" id="tpla:ElP_57060"/>
<keyword evidence="4" id="KW-1185">Reference proteome</keyword>
<feature type="chain" id="PRO_5021804948" description="Lipoprotein" evidence="2">
    <location>
        <begin position="23"/>
        <end position="78"/>
    </location>
</feature>
<dbReference type="Proteomes" id="UP000317835">
    <property type="component" value="Chromosome"/>
</dbReference>
<keyword evidence="2" id="KW-0732">Signal</keyword>
<sequence length="78" mass="8094" precursor="true">MRCLRAATGAAALACLVSGCGGGEPAAATGLDEIPAPTRRLQESERFNDPAFKKMMEQGGPKSWSPEMMKRTPGGGAN</sequence>
<dbReference type="RefSeq" id="WP_145275798.1">
    <property type="nucleotide sequence ID" value="NZ_CP036426.1"/>
</dbReference>